<proteinExistence type="predicted"/>
<organism evidence="2 3">
    <name type="scientific">Pseudogemmobacter humi</name>
    <dbReference type="NCBI Taxonomy" id="2483812"/>
    <lineage>
        <taxon>Bacteria</taxon>
        <taxon>Pseudomonadati</taxon>
        <taxon>Pseudomonadota</taxon>
        <taxon>Alphaproteobacteria</taxon>
        <taxon>Rhodobacterales</taxon>
        <taxon>Paracoccaceae</taxon>
        <taxon>Pseudogemmobacter</taxon>
    </lineage>
</organism>
<dbReference type="OrthoDB" id="7859997at2"/>
<dbReference type="EMBL" id="UXAW01000103">
    <property type="protein sequence ID" value="VDC33057.1"/>
    <property type="molecule type" value="Genomic_DNA"/>
</dbReference>
<name>A0A3P5XV50_9RHOB</name>
<sequence>MRVAVFAGMAALAAAVPALADIAVETKLNGKSEVTLHLHPFLSEEELTLLRMVQTNDQALAIFVPGKAGFAALAVSPDDGFLRNGQPVPSAIALADLPDAATAEKEALAACDATRKGKNSCVLVLTVAPGG</sequence>
<dbReference type="Proteomes" id="UP000277498">
    <property type="component" value="Unassembled WGS sequence"/>
</dbReference>
<evidence type="ECO:0000313" key="3">
    <source>
        <dbReference type="Proteomes" id="UP000277498"/>
    </source>
</evidence>
<accession>A0A3P5XV50</accession>
<keyword evidence="1" id="KW-0732">Signal</keyword>
<reference evidence="2 3" key="1">
    <citation type="submission" date="2018-11" db="EMBL/GenBank/DDBJ databases">
        <authorList>
            <person name="Criscuolo A."/>
        </authorList>
    </citation>
    <scope>NUCLEOTIDE SEQUENCE [LARGE SCALE GENOMIC DNA]</scope>
    <source>
        <strain evidence="2">ACIP111625</strain>
    </source>
</reference>
<evidence type="ECO:0000256" key="1">
    <source>
        <dbReference type="SAM" id="SignalP"/>
    </source>
</evidence>
<dbReference type="AlphaFoldDB" id="A0A3P5XV50"/>
<keyword evidence="3" id="KW-1185">Reference proteome</keyword>
<dbReference type="RefSeq" id="WP_124088296.1">
    <property type="nucleotide sequence ID" value="NZ_UXAW01000103.1"/>
</dbReference>
<feature type="chain" id="PRO_5018198995" evidence="1">
    <location>
        <begin position="21"/>
        <end position="131"/>
    </location>
</feature>
<feature type="signal peptide" evidence="1">
    <location>
        <begin position="1"/>
        <end position="20"/>
    </location>
</feature>
<evidence type="ECO:0000313" key="2">
    <source>
        <dbReference type="EMBL" id="VDC33057.1"/>
    </source>
</evidence>
<gene>
    <name evidence="2" type="ORF">XINFAN_03603</name>
</gene>
<protein>
    <submittedName>
        <fullName evidence="2">Uncharacterized protein</fullName>
    </submittedName>
</protein>